<dbReference type="PANTHER" id="PTHR11552:SF147">
    <property type="entry name" value="CHOLINE DEHYDROGENASE, MITOCHONDRIAL"/>
    <property type="match status" value="1"/>
</dbReference>
<reference evidence="9" key="1">
    <citation type="submission" date="2021-09" db="EMBL/GenBank/DDBJ databases">
        <authorList>
            <person name="Martin H S."/>
        </authorList>
    </citation>
    <scope>NUCLEOTIDE SEQUENCE</scope>
</reference>
<keyword evidence="4 5" id="KW-0274">FAD</keyword>
<comment type="cofactor">
    <cofactor evidence="1 5">
        <name>FAD</name>
        <dbReference type="ChEBI" id="CHEBI:57692"/>
    </cofactor>
</comment>
<proteinExistence type="inferred from homology"/>
<evidence type="ECO:0000256" key="1">
    <source>
        <dbReference type="ARBA" id="ARBA00001974"/>
    </source>
</evidence>
<dbReference type="PROSITE" id="PS00623">
    <property type="entry name" value="GMC_OXRED_1"/>
    <property type="match status" value="1"/>
</dbReference>
<feature type="domain" description="Glucose-methanol-choline oxidoreductase N-terminal" evidence="7">
    <location>
        <begin position="122"/>
        <end position="145"/>
    </location>
</feature>
<dbReference type="SUPFAM" id="SSF51905">
    <property type="entry name" value="FAD/NAD(P)-binding domain"/>
    <property type="match status" value="1"/>
</dbReference>
<dbReference type="Pfam" id="PF00732">
    <property type="entry name" value="GMC_oxred_N"/>
    <property type="match status" value="1"/>
</dbReference>
<dbReference type="SUPFAM" id="SSF54373">
    <property type="entry name" value="FAD-linked reductases, C-terminal domain"/>
    <property type="match status" value="1"/>
</dbReference>
<keyword evidence="3 6" id="KW-0285">Flavoprotein</keyword>
<dbReference type="PIRSF" id="PIRSF000137">
    <property type="entry name" value="Alcohol_oxidase"/>
    <property type="match status" value="1"/>
</dbReference>
<keyword evidence="10" id="KW-1185">Reference proteome</keyword>
<evidence type="ECO:0000256" key="2">
    <source>
        <dbReference type="ARBA" id="ARBA00010790"/>
    </source>
</evidence>
<comment type="caution">
    <text evidence="9">The sequence shown here is derived from an EMBL/GenBank/DDBJ whole genome shotgun (WGS) entry which is preliminary data.</text>
</comment>
<sequence>MRFRAAAAAAPLPARFEAEALEAPLGRAHPCSGPDPPTPLDGQAFDFIIVGAGSAGCVLANRLTEVKNWSVLLIEAGNDPPYVSEVPGLGILLGASFPDWNYYTKDDTDDDTRLRSIHMIQGKVLGGSSSVNYMYYVRGNPADYDDWAAQGNEGWDWKNVLKYFKKSERLNDDEILKSESSELHGVNGNIGVTRSIWDKQTKRYFEAFRENGHDILLDTNGQQQLGYSAPTFTIDKSRRQSAAAAYLKPILNRPNIKILKETLARKLTFDEDRRVTGVEIRDSGGVIKTVTANKEVILSAGAIKSPQILMLSGVGPKDYLEEMGINVVVNSPHVGSNLQDHMLVPVVLSFDNEESSITDNFNVLSKLGTFPVPNIMGHVALDKNQTFPDYQVTSMPLPVGTMLPSLVCYSIFQWNKEICTALAAAASRDMLFALISYLHPESRGYIKLKSNDPEQQPLIFPKYLSESTDLKKFSQSLQHFTSLINTTSCQKLNSEIVDLNIDKCKDKVFGSLEYWECYIYNLVTTQYHPVGTCRMGPGGVVDERLRVRGVEGLRVVDASIMPSITSGNTYAPVLMIAEKAADMLKLDNGICEDVL</sequence>
<dbReference type="InterPro" id="IPR007867">
    <property type="entry name" value="GMC_OxRtase_C"/>
</dbReference>
<dbReference type="Gene3D" id="3.30.560.10">
    <property type="entry name" value="Glucose Oxidase, domain 3"/>
    <property type="match status" value="1"/>
</dbReference>
<dbReference type="Proteomes" id="UP000789524">
    <property type="component" value="Unassembled WGS sequence"/>
</dbReference>
<evidence type="ECO:0000259" key="7">
    <source>
        <dbReference type="PROSITE" id="PS00623"/>
    </source>
</evidence>
<comment type="similarity">
    <text evidence="2 6">Belongs to the GMC oxidoreductase family.</text>
</comment>
<dbReference type="InterPro" id="IPR012132">
    <property type="entry name" value="GMC_OxRdtase"/>
</dbReference>
<name>A0A8J2R6V9_9NEOP</name>
<dbReference type="AlphaFoldDB" id="A0A8J2R6V9"/>
<dbReference type="InterPro" id="IPR036188">
    <property type="entry name" value="FAD/NAD-bd_sf"/>
</dbReference>
<evidence type="ECO:0000259" key="8">
    <source>
        <dbReference type="PROSITE" id="PS00624"/>
    </source>
</evidence>
<feature type="binding site" evidence="5">
    <location>
        <position position="124"/>
    </location>
    <ligand>
        <name>FAD</name>
        <dbReference type="ChEBI" id="CHEBI:57692"/>
    </ligand>
</feature>
<evidence type="ECO:0000256" key="6">
    <source>
        <dbReference type="RuleBase" id="RU003968"/>
    </source>
</evidence>
<evidence type="ECO:0000256" key="3">
    <source>
        <dbReference type="ARBA" id="ARBA00022630"/>
    </source>
</evidence>
<evidence type="ECO:0000313" key="9">
    <source>
        <dbReference type="EMBL" id="CAG9579079.1"/>
    </source>
</evidence>
<evidence type="ECO:0000256" key="5">
    <source>
        <dbReference type="PIRSR" id="PIRSR000137-2"/>
    </source>
</evidence>
<evidence type="ECO:0000256" key="4">
    <source>
        <dbReference type="ARBA" id="ARBA00022827"/>
    </source>
</evidence>
<dbReference type="InterPro" id="IPR000172">
    <property type="entry name" value="GMC_OxRdtase_N"/>
</dbReference>
<dbReference type="Gene3D" id="3.50.50.60">
    <property type="entry name" value="FAD/NAD(P)-binding domain"/>
    <property type="match status" value="1"/>
</dbReference>
<gene>
    <name evidence="9" type="ORF">DCHRY22_LOCUS13065</name>
</gene>
<feature type="domain" description="Glucose-methanol-choline oxidoreductase N-terminal" evidence="8">
    <location>
        <begin position="301"/>
        <end position="315"/>
    </location>
</feature>
<organism evidence="9 10">
    <name type="scientific">Danaus chrysippus</name>
    <name type="common">African queen</name>
    <dbReference type="NCBI Taxonomy" id="151541"/>
    <lineage>
        <taxon>Eukaryota</taxon>
        <taxon>Metazoa</taxon>
        <taxon>Ecdysozoa</taxon>
        <taxon>Arthropoda</taxon>
        <taxon>Hexapoda</taxon>
        <taxon>Insecta</taxon>
        <taxon>Pterygota</taxon>
        <taxon>Neoptera</taxon>
        <taxon>Endopterygota</taxon>
        <taxon>Lepidoptera</taxon>
        <taxon>Glossata</taxon>
        <taxon>Ditrysia</taxon>
        <taxon>Papilionoidea</taxon>
        <taxon>Nymphalidae</taxon>
        <taxon>Danainae</taxon>
        <taxon>Danaini</taxon>
        <taxon>Danaina</taxon>
        <taxon>Danaus</taxon>
        <taxon>Anosia</taxon>
    </lineage>
</organism>
<protein>
    <submittedName>
        <fullName evidence="9">(African queen) hypothetical protein</fullName>
    </submittedName>
</protein>
<dbReference type="PANTHER" id="PTHR11552">
    <property type="entry name" value="GLUCOSE-METHANOL-CHOLINE GMC OXIDOREDUCTASE"/>
    <property type="match status" value="1"/>
</dbReference>
<dbReference type="Pfam" id="PF05199">
    <property type="entry name" value="GMC_oxred_C"/>
    <property type="match status" value="1"/>
</dbReference>
<dbReference type="GO" id="GO:0050660">
    <property type="term" value="F:flavin adenine dinucleotide binding"/>
    <property type="evidence" value="ECO:0007669"/>
    <property type="project" value="InterPro"/>
</dbReference>
<accession>A0A8J2R6V9</accession>
<dbReference type="OrthoDB" id="269227at2759"/>
<dbReference type="PROSITE" id="PS00624">
    <property type="entry name" value="GMC_OXRED_2"/>
    <property type="match status" value="1"/>
</dbReference>
<dbReference type="GO" id="GO:0016614">
    <property type="term" value="F:oxidoreductase activity, acting on CH-OH group of donors"/>
    <property type="evidence" value="ECO:0007669"/>
    <property type="project" value="InterPro"/>
</dbReference>
<evidence type="ECO:0000313" key="10">
    <source>
        <dbReference type="Proteomes" id="UP000789524"/>
    </source>
</evidence>
<dbReference type="EMBL" id="CAKASE010000078">
    <property type="protein sequence ID" value="CAG9579079.1"/>
    <property type="molecule type" value="Genomic_DNA"/>
</dbReference>